<dbReference type="InterPro" id="IPR046342">
    <property type="entry name" value="CBS_dom_sf"/>
</dbReference>
<protein>
    <submittedName>
        <fullName evidence="12">CBS domain containing-hemolysin-like protein</fullName>
    </submittedName>
</protein>
<name>A0A316FK49_9GAMM</name>
<keyword evidence="4 8" id="KW-1133">Transmembrane helix</keyword>
<proteinExistence type="predicted"/>
<comment type="subcellular location">
    <subcellularLocation>
        <location evidence="1">Membrane</location>
        <topology evidence="1">Multi-pass membrane protein</topology>
    </subcellularLocation>
</comment>
<keyword evidence="2 8" id="KW-0812">Transmembrane</keyword>
<accession>A0A316FK49</accession>
<dbReference type="OrthoDB" id="9798188at2"/>
<evidence type="ECO:0000313" key="13">
    <source>
        <dbReference type="Proteomes" id="UP000245790"/>
    </source>
</evidence>
<dbReference type="AlphaFoldDB" id="A0A316FK49"/>
<comment type="caution">
    <text evidence="12">The sequence shown here is derived from an EMBL/GenBank/DDBJ whole genome shotgun (WGS) entry which is preliminary data.</text>
</comment>
<evidence type="ECO:0000256" key="8">
    <source>
        <dbReference type="PROSITE-ProRule" id="PRU01193"/>
    </source>
</evidence>
<dbReference type="SUPFAM" id="SSF54631">
    <property type="entry name" value="CBS-domain pair"/>
    <property type="match status" value="1"/>
</dbReference>
<dbReference type="GO" id="GO:0005886">
    <property type="term" value="C:plasma membrane"/>
    <property type="evidence" value="ECO:0007669"/>
    <property type="project" value="TreeGrafter"/>
</dbReference>
<evidence type="ECO:0000256" key="6">
    <source>
        <dbReference type="ARBA" id="ARBA00023136"/>
    </source>
</evidence>
<evidence type="ECO:0000256" key="2">
    <source>
        <dbReference type="ARBA" id="ARBA00022692"/>
    </source>
</evidence>
<dbReference type="InterPro" id="IPR000644">
    <property type="entry name" value="CBS_dom"/>
</dbReference>
<keyword evidence="13" id="KW-1185">Reference proteome</keyword>
<evidence type="ECO:0000256" key="5">
    <source>
        <dbReference type="ARBA" id="ARBA00023122"/>
    </source>
</evidence>
<keyword evidence="6 8" id="KW-0472">Membrane</keyword>
<dbReference type="RefSeq" id="WP_109764101.1">
    <property type="nucleotide sequence ID" value="NZ_QGGU01000008.1"/>
</dbReference>
<dbReference type="InterPro" id="IPR044751">
    <property type="entry name" value="Ion_transp-like_CBS"/>
</dbReference>
<keyword evidence="5 7" id="KW-0129">CBS domain</keyword>
<dbReference type="Pfam" id="PF01595">
    <property type="entry name" value="CNNM"/>
    <property type="match status" value="1"/>
</dbReference>
<dbReference type="PANTHER" id="PTHR22777:SF4">
    <property type="entry name" value="UPF0053 PROTEIN SLL1254"/>
    <property type="match status" value="1"/>
</dbReference>
<feature type="domain" description="CBS" evidence="10">
    <location>
        <begin position="263"/>
        <end position="321"/>
    </location>
</feature>
<reference evidence="12 13" key="1">
    <citation type="submission" date="2018-05" db="EMBL/GenBank/DDBJ databases">
        <title>Genomic Encyclopedia of Type Strains, Phase IV (KMG-IV): sequencing the most valuable type-strain genomes for metagenomic binning, comparative biology and taxonomic classification.</title>
        <authorList>
            <person name="Goeker M."/>
        </authorList>
    </citation>
    <scope>NUCLEOTIDE SEQUENCE [LARGE SCALE GENOMIC DNA]</scope>
    <source>
        <strain evidence="12 13">DSM 25350</strain>
    </source>
</reference>
<feature type="domain" description="CNNM transmembrane" evidence="11">
    <location>
        <begin position="1"/>
        <end position="179"/>
    </location>
</feature>
<sequence>MILLFTYLFLAIGVSFICSILEAVLLSINDSYIAMLESEGRPHGARLRAMKDDIDRPLATILSLNTIAHTVGAAGVGAQAQLVFGNAYVGLTSAILTFLILILSEIIPKTLGARFWRSLAKPCVRILDILMVALFPLVWFCQKVTGLLGSDSHNLSFTRDEFAAMADRGAEQGLFEEDEVKAFKNMVYFKSLNAKDVMTPRPVVVVFEQQKTVLDTLEEIQSLNFSRFPIYGSHKEDINGYILKQDVLLEAAKGNGSKPLAELKRDLLVMIDTTPLKALFEELVQRHEHMAALVDEYGGLSGIVTMEDVVETLLGLEIMDEVDTIKDMQVLARRQWKKRAKRVGLAMPDDNLTNVREID</sequence>
<organism evidence="12 13">
    <name type="scientific">Pleionea mediterranea</name>
    <dbReference type="NCBI Taxonomy" id="523701"/>
    <lineage>
        <taxon>Bacteria</taxon>
        <taxon>Pseudomonadati</taxon>
        <taxon>Pseudomonadota</taxon>
        <taxon>Gammaproteobacteria</taxon>
        <taxon>Oceanospirillales</taxon>
        <taxon>Pleioneaceae</taxon>
        <taxon>Pleionea</taxon>
    </lineage>
</organism>
<dbReference type="InterPro" id="IPR002550">
    <property type="entry name" value="CNNM"/>
</dbReference>
<evidence type="ECO:0000256" key="7">
    <source>
        <dbReference type="PROSITE-ProRule" id="PRU00703"/>
    </source>
</evidence>
<dbReference type="Gene3D" id="3.10.580.10">
    <property type="entry name" value="CBS-domain"/>
    <property type="match status" value="1"/>
</dbReference>
<evidence type="ECO:0000259" key="10">
    <source>
        <dbReference type="PROSITE" id="PS51371"/>
    </source>
</evidence>
<dbReference type="Pfam" id="PF00571">
    <property type="entry name" value="CBS"/>
    <property type="match status" value="1"/>
</dbReference>
<feature type="transmembrane region" description="Helical" evidence="9">
    <location>
        <begin position="83"/>
        <end position="103"/>
    </location>
</feature>
<dbReference type="PANTHER" id="PTHR22777">
    <property type="entry name" value="HEMOLYSIN-RELATED"/>
    <property type="match status" value="1"/>
</dbReference>
<dbReference type="CDD" id="cd04590">
    <property type="entry name" value="CBS_pair_CorC_HlyC_assoc"/>
    <property type="match status" value="1"/>
</dbReference>
<gene>
    <name evidence="12" type="ORF">C8D97_108221</name>
</gene>
<feature type="transmembrane region" description="Helical" evidence="9">
    <location>
        <begin position="6"/>
        <end position="28"/>
    </location>
</feature>
<dbReference type="PROSITE" id="PS51846">
    <property type="entry name" value="CNNM"/>
    <property type="match status" value="1"/>
</dbReference>
<evidence type="ECO:0000259" key="11">
    <source>
        <dbReference type="PROSITE" id="PS51846"/>
    </source>
</evidence>
<dbReference type="EMBL" id="QGGU01000008">
    <property type="protein sequence ID" value="PWK49311.1"/>
    <property type="molecule type" value="Genomic_DNA"/>
</dbReference>
<dbReference type="Proteomes" id="UP000245790">
    <property type="component" value="Unassembled WGS sequence"/>
</dbReference>
<feature type="domain" description="CBS" evidence="10">
    <location>
        <begin position="198"/>
        <end position="257"/>
    </location>
</feature>
<evidence type="ECO:0000256" key="9">
    <source>
        <dbReference type="SAM" id="Phobius"/>
    </source>
</evidence>
<evidence type="ECO:0000256" key="1">
    <source>
        <dbReference type="ARBA" id="ARBA00004141"/>
    </source>
</evidence>
<keyword evidence="3" id="KW-0677">Repeat</keyword>
<dbReference type="PROSITE" id="PS51371">
    <property type="entry name" value="CBS"/>
    <property type="match status" value="2"/>
</dbReference>
<evidence type="ECO:0000313" key="12">
    <source>
        <dbReference type="EMBL" id="PWK49311.1"/>
    </source>
</evidence>
<evidence type="ECO:0000256" key="3">
    <source>
        <dbReference type="ARBA" id="ARBA00022737"/>
    </source>
</evidence>
<evidence type="ECO:0000256" key="4">
    <source>
        <dbReference type="ARBA" id="ARBA00022989"/>
    </source>
</evidence>